<protein>
    <submittedName>
        <fullName evidence="2">Unannotated protein</fullName>
    </submittedName>
</protein>
<sequence>MSASEIASLVAAGGFVLLVLLLAVPILKLGKLIDRSSESLVQMTDELTPLVSELTVTLEETNRQLKKFDGISTDVAQVTKSFASMVAMFSASIGGPLAKIAGVADVVRKLVGKRK</sequence>
<evidence type="ECO:0000313" key="2">
    <source>
        <dbReference type="EMBL" id="CAB4549870.1"/>
    </source>
</evidence>
<dbReference type="InterPro" id="IPR009293">
    <property type="entry name" value="UPF0478"/>
</dbReference>
<proteinExistence type="predicted"/>
<accession>A0A6J6CEB2</accession>
<organism evidence="2">
    <name type="scientific">freshwater metagenome</name>
    <dbReference type="NCBI Taxonomy" id="449393"/>
    <lineage>
        <taxon>unclassified sequences</taxon>
        <taxon>metagenomes</taxon>
        <taxon>ecological metagenomes</taxon>
    </lineage>
</organism>
<keyword evidence="1" id="KW-0812">Transmembrane</keyword>
<gene>
    <name evidence="2" type="ORF">UFOPK1537_00236</name>
</gene>
<keyword evidence="1" id="KW-0472">Membrane</keyword>
<dbReference type="AlphaFoldDB" id="A0A6J6CEB2"/>
<name>A0A6J6CEB2_9ZZZZ</name>
<evidence type="ECO:0000256" key="1">
    <source>
        <dbReference type="SAM" id="Phobius"/>
    </source>
</evidence>
<dbReference type="EMBL" id="CAEZSX010000021">
    <property type="protein sequence ID" value="CAB4549870.1"/>
    <property type="molecule type" value="Genomic_DNA"/>
</dbReference>
<dbReference type="Pfam" id="PF06103">
    <property type="entry name" value="DUF948"/>
    <property type="match status" value="1"/>
</dbReference>
<keyword evidence="1" id="KW-1133">Transmembrane helix</keyword>
<feature type="transmembrane region" description="Helical" evidence="1">
    <location>
        <begin position="6"/>
        <end position="27"/>
    </location>
</feature>
<reference evidence="2" key="1">
    <citation type="submission" date="2020-05" db="EMBL/GenBank/DDBJ databases">
        <authorList>
            <person name="Chiriac C."/>
            <person name="Salcher M."/>
            <person name="Ghai R."/>
            <person name="Kavagutti S V."/>
        </authorList>
    </citation>
    <scope>NUCLEOTIDE SEQUENCE</scope>
</reference>